<name>A0A0L7MAL2_PLAF4</name>
<dbReference type="KEGG" id="pfd:PFDG_05195"/>
<dbReference type="Proteomes" id="UP000054282">
    <property type="component" value="Unassembled WGS sequence"/>
</dbReference>
<organism evidence="1 2">
    <name type="scientific">Plasmodium falciparum (isolate Dd2)</name>
    <dbReference type="NCBI Taxonomy" id="57267"/>
    <lineage>
        <taxon>Eukaryota</taxon>
        <taxon>Sar</taxon>
        <taxon>Alveolata</taxon>
        <taxon>Apicomplexa</taxon>
        <taxon>Aconoidasida</taxon>
        <taxon>Haemosporida</taxon>
        <taxon>Plasmodiidae</taxon>
        <taxon>Plasmodium</taxon>
        <taxon>Plasmodium (Laverania)</taxon>
    </lineage>
</organism>
<reference evidence="2" key="1">
    <citation type="submission" date="2006-09" db="EMBL/GenBank/DDBJ databases">
        <title>Annotation of Plasmodium falciparum Dd2.</title>
        <authorList>
            <consortium name="The Broad Institute Genome Sequencing Platform"/>
            <person name="Volkman S.K."/>
            <person name="Neafsey D.E."/>
            <person name="Dash A.P."/>
            <person name="Chitnis C.E."/>
            <person name="Hartl D.L."/>
            <person name="Young S.K."/>
            <person name="Zeng Q."/>
            <person name="Koehrsen M."/>
            <person name="Alvarado L."/>
            <person name="Berlin A."/>
            <person name="Borenstein D."/>
            <person name="Chapman S.B."/>
            <person name="Chen Z."/>
            <person name="Engels R."/>
            <person name="Freedman E."/>
            <person name="Gellesch M."/>
            <person name="Goldberg J."/>
            <person name="Griggs A."/>
            <person name="Gujja S."/>
            <person name="Heilman E.R."/>
            <person name="Heiman D.I."/>
            <person name="Howarth C."/>
            <person name="Jen D."/>
            <person name="Larson L."/>
            <person name="Mehta T."/>
            <person name="Neiman D."/>
            <person name="Park D."/>
            <person name="Pearson M."/>
            <person name="Roberts A."/>
            <person name="Saif S."/>
            <person name="Shea T."/>
            <person name="Shenoy N."/>
            <person name="Sisk P."/>
            <person name="Stolte C."/>
            <person name="Sykes S."/>
            <person name="Walk T."/>
            <person name="White J."/>
            <person name="Yandava C."/>
            <person name="Haas B."/>
            <person name="Henn M.R."/>
            <person name="Nusbaum C."/>
            <person name="Birren B."/>
        </authorList>
    </citation>
    <scope>NUCLEOTIDE SEQUENCE [LARGE SCALE GENOMIC DNA]</scope>
</reference>
<dbReference type="EMBL" id="GG702844">
    <property type="protein sequence ID" value="KOB89645.1"/>
    <property type="molecule type" value="Genomic_DNA"/>
</dbReference>
<evidence type="ECO:0000313" key="2">
    <source>
        <dbReference type="Proteomes" id="UP000054282"/>
    </source>
</evidence>
<sequence>MNTIGFFPACVLEHHSSMGYFPTSAGLDVLSLIQFACLDSSIAMKTVINKYKSIILTSGTITPLEYIRNIEFQNRFNSFIPNVF</sequence>
<proteinExistence type="predicted"/>
<dbReference type="Gene3D" id="3.40.50.300">
    <property type="entry name" value="P-loop containing nucleotide triphosphate hydrolases"/>
    <property type="match status" value="1"/>
</dbReference>
<dbReference type="InterPro" id="IPR027417">
    <property type="entry name" value="P-loop_NTPase"/>
</dbReference>
<dbReference type="AlphaFoldDB" id="A0A0L7MAL2"/>
<reference evidence="2" key="2">
    <citation type="submission" date="2006-09" db="EMBL/GenBank/DDBJ databases">
        <title>The genome sequence of Plasmodium falciparum Dd2.</title>
        <authorList>
            <consortium name="The Broad Institute Genome Sequencing Platform"/>
            <person name="Birren B."/>
            <person name="Lander E."/>
            <person name="Galagan J."/>
            <person name="Nusbaum C."/>
            <person name="Devon K."/>
            <person name="Henn M."/>
            <person name="Jaffe D."/>
            <person name="Butler J."/>
            <person name="Alvarez P."/>
            <person name="Gnerre S."/>
            <person name="Grabherr M."/>
            <person name="Kleber M."/>
            <person name="Mauceli E."/>
            <person name="Brockman W."/>
            <person name="MacCallum I.A."/>
            <person name="Rounsley S."/>
            <person name="Young S."/>
            <person name="LaButti K."/>
            <person name="Pushparaj V."/>
            <person name="DeCaprio D."/>
            <person name="Crawford M."/>
            <person name="Koehrsen M."/>
            <person name="Engels R."/>
            <person name="Montgomery P."/>
            <person name="Pearson M."/>
            <person name="Howarth C."/>
            <person name="Larson L."/>
            <person name="Luoma S."/>
            <person name="White J."/>
            <person name="Kodira C."/>
            <person name="Zeng Q."/>
            <person name="O'Leary S."/>
            <person name="Yandava C."/>
            <person name="Alvarado L."/>
            <person name="Wirth D."/>
            <person name="Volkman S."/>
            <person name="Hartl D."/>
        </authorList>
    </citation>
    <scope>NUCLEOTIDE SEQUENCE [LARGE SCALE GENOMIC DNA]</scope>
</reference>
<evidence type="ECO:0000313" key="1">
    <source>
        <dbReference type="EMBL" id="KOB89645.1"/>
    </source>
</evidence>
<gene>
    <name evidence="1" type="ORF">PFDG_05195</name>
</gene>
<accession>A0A0L7MAL2</accession>
<protein>
    <submittedName>
        <fullName evidence="1">Uncharacterized protein</fullName>
    </submittedName>
</protein>